<dbReference type="InterPro" id="IPR052155">
    <property type="entry name" value="Biofilm_reg_signaling"/>
</dbReference>
<dbReference type="Pfam" id="PF00563">
    <property type="entry name" value="EAL"/>
    <property type="match status" value="1"/>
</dbReference>
<evidence type="ECO:0000259" key="3">
    <source>
        <dbReference type="PROSITE" id="PS50885"/>
    </source>
</evidence>
<dbReference type="InterPro" id="IPR003660">
    <property type="entry name" value="HAMP_dom"/>
</dbReference>
<keyword evidence="1" id="KW-1133">Transmembrane helix</keyword>
<dbReference type="InterPro" id="IPR001633">
    <property type="entry name" value="EAL_dom"/>
</dbReference>
<dbReference type="SUPFAM" id="SSF55073">
    <property type="entry name" value="Nucleotide cyclase"/>
    <property type="match status" value="1"/>
</dbReference>
<evidence type="ECO:0000313" key="6">
    <source>
        <dbReference type="Proteomes" id="UP001589645"/>
    </source>
</evidence>
<dbReference type="CDD" id="cd01948">
    <property type="entry name" value="EAL"/>
    <property type="match status" value="1"/>
</dbReference>
<dbReference type="EMBL" id="JBHMEP010000003">
    <property type="protein sequence ID" value="MFB9135851.1"/>
    <property type="molecule type" value="Genomic_DNA"/>
</dbReference>
<dbReference type="Gene3D" id="3.20.20.450">
    <property type="entry name" value="EAL domain"/>
    <property type="match status" value="1"/>
</dbReference>
<dbReference type="RefSeq" id="WP_390193383.1">
    <property type="nucleotide sequence ID" value="NZ_JBHMEP010000003.1"/>
</dbReference>
<dbReference type="Gene3D" id="6.10.340.10">
    <property type="match status" value="1"/>
</dbReference>
<protein>
    <submittedName>
        <fullName evidence="5">Bifunctional diguanylate cyclase/phosphodiesterase</fullName>
    </submittedName>
</protein>
<dbReference type="InterPro" id="IPR043128">
    <property type="entry name" value="Rev_trsase/Diguanyl_cyclase"/>
</dbReference>
<dbReference type="PANTHER" id="PTHR44757:SF2">
    <property type="entry name" value="BIOFILM ARCHITECTURE MAINTENANCE PROTEIN MBAA"/>
    <property type="match status" value="1"/>
</dbReference>
<dbReference type="PROSITE" id="PS50887">
    <property type="entry name" value="GGDEF"/>
    <property type="match status" value="1"/>
</dbReference>
<sequence>MKLNTRVLLLVTPVILLSSVVSSYSIYYSQKDSLIKREYSYLQLTMEKLAGQFRQSLAALNSYSLTLTQSDIVEHYLREQSNPYSEMDLYENLQDTIASMHQSKNDSVSVAILDSQYSEQFYADNQGDPFTAIDPNIRQFVQSQHQDKQSQTYDIGFIHDEAGNDTLVRFDVLDKQTLKTPLSYNRDQIYFVVVYIQLEQFDTMRRNIELDNDTSLFFTESPIQSTDLTQSVELMPSLFAVLSPAQYLLNNKLKHIERKLMLSYALSASITLFILLYLLYQRVIRPITRLDQQLKQVEQRKRWNIQKLTSNDEIGRLSVRVHDMYNELNSSYQKTKAMAENDHLTQLANRYQFQQHLKEKLLEPQSAAPFTAWILYIDLDNFKYVNDKYGHHLGDSLLVDFAEHIRKLSFVYQRRYSLQCLPARLSGDEFAVFLLSTTHDSEIAENLAKDILEPIEHGVDSPLSNFPITASIGIASFPDDADDITKLLSHADTAMYQAKRAGKNQVAHYSQELDKTVRRRARLEQALRNADFDNEFSLCYQPYFDQSGEVIKGVESLIRWHSPSLGEVAPGEFIPIAEQTGMFGLIDRWVIKRAFQDFHQLTYILGSQMDLSINLSSAELDSALLAKYIINTALTYHIPAGNIDFEITETFASDSQSYSLLHELSVMGFKLAIDDFGSGYTSITQLVEYPVHKIKFDREFLTTLVKTNKRQVLKPLVALCHSQSMIVTAEGVESRELQYWLTQSGCDYLQGNLLSVPLTIEELAQRYKQTQGEANASQKSGYRFA</sequence>
<feature type="domain" description="GGDEF" evidence="4">
    <location>
        <begin position="370"/>
        <end position="511"/>
    </location>
</feature>
<evidence type="ECO:0000256" key="1">
    <source>
        <dbReference type="SAM" id="Phobius"/>
    </source>
</evidence>
<dbReference type="InterPro" id="IPR000160">
    <property type="entry name" value="GGDEF_dom"/>
</dbReference>
<gene>
    <name evidence="5" type="ORF">ACFFUV_12835</name>
</gene>
<dbReference type="SUPFAM" id="SSF141868">
    <property type="entry name" value="EAL domain-like"/>
    <property type="match status" value="1"/>
</dbReference>
<dbReference type="Proteomes" id="UP001589645">
    <property type="component" value="Unassembled WGS sequence"/>
</dbReference>
<proteinExistence type="predicted"/>
<comment type="caution">
    <text evidence="5">The sequence shown here is derived from an EMBL/GenBank/DDBJ whole genome shotgun (WGS) entry which is preliminary data.</text>
</comment>
<evidence type="ECO:0000259" key="4">
    <source>
        <dbReference type="PROSITE" id="PS50887"/>
    </source>
</evidence>
<keyword evidence="1" id="KW-0472">Membrane</keyword>
<dbReference type="NCBIfam" id="TIGR00254">
    <property type="entry name" value="GGDEF"/>
    <property type="match status" value="1"/>
</dbReference>
<feature type="domain" description="HAMP" evidence="3">
    <location>
        <begin position="281"/>
        <end position="333"/>
    </location>
</feature>
<dbReference type="PROSITE" id="PS50885">
    <property type="entry name" value="HAMP"/>
    <property type="match status" value="1"/>
</dbReference>
<keyword evidence="1" id="KW-0812">Transmembrane</keyword>
<dbReference type="Pfam" id="PF00990">
    <property type="entry name" value="GGDEF"/>
    <property type="match status" value="1"/>
</dbReference>
<dbReference type="PROSITE" id="PS50883">
    <property type="entry name" value="EAL"/>
    <property type="match status" value="1"/>
</dbReference>
<dbReference type="InterPro" id="IPR029787">
    <property type="entry name" value="Nucleotide_cyclase"/>
</dbReference>
<accession>A0ABV5HNK7</accession>
<evidence type="ECO:0000313" key="5">
    <source>
        <dbReference type="EMBL" id="MFB9135851.1"/>
    </source>
</evidence>
<evidence type="ECO:0000259" key="2">
    <source>
        <dbReference type="PROSITE" id="PS50883"/>
    </source>
</evidence>
<feature type="transmembrane region" description="Helical" evidence="1">
    <location>
        <begin position="261"/>
        <end position="280"/>
    </location>
</feature>
<dbReference type="InterPro" id="IPR035919">
    <property type="entry name" value="EAL_sf"/>
</dbReference>
<feature type="domain" description="EAL" evidence="2">
    <location>
        <begin position="520"/>
        <end position="771"/>
    </location>
</feature>
<dbReference type="SMART" id="SM00052">
    <property type="entry name" value="EAL"/>
    <property type="match status" value="1"/>
</dbReference>
<reference evidence="5 6" key="1">
    <citation type="submission" date="2024-09" db="EMBL/GenBank/DDBJ databases">
        <authorList>
            <person name="Sun Q."/>
            <person name="Mori K."/>
        </authorList>
    </citation>
    <scope>NUCLEOTIDE SEQUENCE [LARGE SCALE GENOMIC DNA]</scope>
    <source>
        <strain evidence="5 6">CECT 8064</strain>
    </source>
</reference>
<dbReference type="PANTHER" id="PTHR44757">
    <property type="entry name" value="DIGUANYLATE CYCLASE DGCP"/>
    <property type="match status" value="1"/>
</dbReference>
<keyword evidence="6" id="KW-1185">Reference proteome</keyword>
<organism evidence="5 6">
    <name type="scientific">Vibrio olivae</name>
    <dbReference type="NCBI Taxonomy" id="1243002"/>
    <lineage>
        <taxon>Bacteria</taxon>
        <taxon>Pseudomonadati</taxon>
        <taxon>Pseudomonadota</taxon>
        <taxon>Gammaproteobacteria</taxon>
        <taxon>Vibrionales</taxon>
        <taxon>Vibrionaceae</taxon>
        <taxon>Vibrio</taxon>
    </lineage>
</organism>
<dbReference type="SMART" id="SM00267">
    <property type="entry name" value="GGDEF"/>
    <property type="match status" value="1"/>
</dbReference>
<dbReference type="CDD" id="cd01949">
    <property type="entry name" value="GGDEF"/>
    <property type="match status" value="1"/>
</dbReference>
<name>A0ABV5HNK7_9VIBR</name>
<dbReference type="Gene3D" id="3.30.70.270">
    <property type="match status" value="1"/>
</dbReference>